<organism evidence="1">
    <name type="scientific">Anoplophora glabripennis</name>
    <name type="common">Asian longhorn beetle</name>
    <name type="synonym">Anoplophora nobilis</name>
    <dbReference type="NCBI Taxonomy" id="217634"/>
    <lineage>
        <taxon>Eukaryota</taxon>
        <taxon>Metazoa</taxon>
        <taxon>Ecdysozoa</taxon>
        <taxon>Arthropoda</taxon>
        <taxon>Hexapoda</taxon>
        <taxon>Insecta</taxon>
        <taxon>Pterygota</taxon>
        <taxon>Neoptera</taxon>
        <taxon>Endopterygota</taxon>
        <taxon>Coleoptera</taxon>
        <taxon>Polyphaga</taxon>
        <taxon>Cucujiformia</taxon>
        <taxon>Chrysomeloidea</taxon>
        <taxon>Cerambycidae</taxon>
        <taxon>Lamiinae</taxon>
        <taxon>Lamiini</taxon>
        <taxon>Anoplophora</taxon>
    </lineage>
</organism>
<proteinExistence type="predicted"/>
<dbReference type="AlphaFoldDB" id="V5GQJ9"/>
<evidence type="ECO:0008006" key="2">
    <source>
        <dbReference type="Google" id="ProtNLM"/>
    </source>
</evidence>
<protein>
    <recommendedName>
        <fullName evidence="2">Retrotransposable element</fullName>
    </recommendedName>
</protein>
<accession>V5GQJ9</accession>
<sequence>MENDIRLAQIRPNLTDLRKKAKERCDLVAKKMKMRFDRNRLGAKIYEKGDTVLVERTMFIKGLTSGKLVPKYIGPLRIIQVLGNDRYRVASFTKDRRRFKGIVASDRLRLFKPQKIEL</sequence>
<reference evidence="1" key="1">
    <citation type="submission" date="2013-07" db="EMBL/GenBank/DDBJ databases">
        <title>Midgut Transcriptome Profiling of Anoplphora glabripennis, a Lignocellulose Degrading, Wood-Boring Cerambycid.</title>
        <authorList>
            <person name="Scully E.D."/>
            <person name="Hoover K."/>
            <person name="Carlson J.E."/>
            <person name="Tien M."/>
            <person name="Geib S.M."/>
        </authorList>
    </citation>
    <scope>NUCLEOTIDE SEQUENCE</scope>
</reference>
<dbReference type="EMBL" id="GALX01004574">
    <property type="protein sequence ID" value="JAB63892.1"/>
    <property type="molecule type" value="Transcribed_RNA"/>
</dbReference>
<name>V5GQJ9_ANOGL</name>
<evidence type="ECO:0000313" key="1">
    <source>
        <dbReference type="EMBL" id="JAB63892.1"/>
    </source>
</evidence>